<protein>
    <submittedName>
        <fullName evidence="1">Uncharacterized protein</fullName>
    </submittedName>
</protein>
<dbReference type="KEGG" id="nwl:NWFMUON74_41060"/>
<sequence>MPWAKPDDEGITLQRNGTRTVNINDKRAPATAWYQAPATYTLVTDICRVRD</sequence>
<name>A0A7G1KT16_9NOCA</name>
<reference evidence="1 2" key="1">
    <citation type="submission" date="2020-08" db="EMBL/GenBank/DDBJ databases">
        <title>Genome Sequencing of Nocardia wallacei strain FMUON74 and assembly.</title>
        <authorList>
            <person name="Toyokawa M."/>
            <person name="Uesaka K."/>
        </authorList>
    </citation>
    <scope>NUCLEOTIDE SEQUENCE [LARGE SCALE GENOMIC DNA]</scope>
    <source>
        <strain evidence="1 2">FMUON74</strain>
    </source>
</reference>
<proteinExistence type="predicted"/>
<organism evidence="1 2">
    <name type="scientific">Nocardia wallacei</name>
    <dbReference type="NCBI Taxonomy" id="480035"/>
    <lineage>
        <taxon>Bacteria</taxon>
        <taxon>Bacillati</taxon>
        <taxon>Actinomycetota</taxon>
        <taxon>Actinomycetes</taxon>
        <taxon>Mycobacteriales</taxon>
        <taxon>Nocardiaceae</taxon>
        <taxon>Nocardia</taxon>
    </lineage>
</organism>
<dbReference type="AlphaFoldDB" id="A0A7G1KT16"/>
<evidence type="ECO:0000313" key="2">
    <source>
        <dbReference type="Proteomes" id="UP000516173"/>
    </source>
</evidence>
<dbReference type="Proteomes" id="UP000516173">
    <property type="component" value="Chromosome"/>
</dbReference>
<accession>A0A7G1KT16</accession>
<evidence type="ECO:0000313" key="1">
    <source>
        <dbReference type="EMBL" id="BCK56334.1"/>
    </source>
</evidence>
<gene>
    <name evidence="1" type="ORF">NWFMUON74_41060</name>
</gene>
<keyword evidence="2" id="KW-1185">Reference proteome</keyword>
<dbReference type="EMBL" id="AP023396">
    <property type="protein sequence ID" value="BCK56334.1"/>
    <property type="molecule type" value="Genomic_DNA"/>
</dbReference>